<dbReference type="InterPro" id="IPR023696">
    <property type="entry name" value="Ureohydrolase_dom_sf"/>
</dbReference>
<dbReference type="RefSeq" id="WP_184748665.1">
    <property type="nucleotide sequence ID" value="NZ_JACHGJ010000012.1"/>
</dbReference>
<dbReference type="Proteomes" id="UP000587760">
    <property type="component" value="Unassembled WGS sequence"/>
</dbReference>
<dbReference type="EMBL" id="JACHGJ010000012">
    <property type="protein sequence ID" value="MBB6482427.1"/>
    <property type="molecule type" value="Genomic_DNA"/>
</dbReference>
<evidence type="ECO:0000256" key="1">
    <source>
        <dbReference type="ARBA" id="ARBA00001933"/>
    </source>
</evidence>
<keyword evidence="3" id="KW-0413">Isomerase</keyword>
<reference evidence="5 6" key="1">
    <citation type="submission" date="2020-08" db="EMBL/GenBank/DDBJ databases">
        <title>Genomic Encyclopedia of Type Strains, Phase IV (KMG-IV): sequencing the most valuable type-strain genomes for metagenomic binning, comparative biology and taxonomic classification.</title>
        <authorList>
            <person name="Goeker M."/>
        </authorList>
    </citation>
    <scope>NUCLEOTIDE SEQUENCE [LARGE SCALE GENOMIC DNA]</scope>
    <source>
        <strain evidence="5 6">DSM 2461</strain>
    </source>
</reference>
<comment type="caution">
    <text evidence="5">The sequence shown here is derived from an EMBL/GenBank/DDBJ whole genome shotgun (WGS) entry which is preliminary data.</text>
</comment>
<dbReference type="PANTHER" id="PTHR30511">
    <property type="entry name" value="ALANINE RACEMASE"/>
    <property type="match status" value="1"/>
</dbReference>
<dbReference type="InterPro" id="IPR029066">
    <property type="entry name" value="PLP-binding_barrel"/>
</dbReference>
<dbReference type="PANTHER" id="PTHR30511:SF3">
    <property type="entry name" value="LYSINE RACEMASE"/>
    <property type="match status" value="1"/>
</dbReference>
<dbReference type="GO" id="GO:0016813">
    <property type="term" value="F:hydrolase activity, acting on carbon-nitrogen (but not peptide) bonds, in linear amidines"/>
    <property type="evidence" value="ECO:0007669"/>
    <property type="project" value="UniProtKB-ARBA"/>
</dbReference>
<dbReference type="CDD" id="cd06815">
    <property type="entry name" value="PLPDE_III_AR_like_1"/>
    <property type="match status" value="1"/>
</dbReference>
<accession>A0A841RGU5</accession>
<evidence type="ECO:0000256" key="2">
    <source>
        <dbReference type="ARBA" id="ARBA00022898"/>
    </source>
</evidence>
<organism evidence="5 6">
    <name type="scientific">Spirochaeta isovalerica</name>
    <dbReference type="NCBI Taxonomy" id="150"/>
    <lineage>
        <taxon>Bacteria</taxon>
        <taxon>Pseudomonadati</taxon>
        <taxon>Spirochaetota</taxon>
        <taxon>Spirochaetia</taxon>
        <taxon>Spirochaetales</taxon>
        <taxon>Spirochaetaceae</taxon>
        <taxon>Spirochaeta</taxon>
    </lineage>
</organism>
<dbReference type="Gene3D" id="3.40.800.10">
    <property type="entry name" value="Ureohydrolase domain"/>
    <property type="match status" value="1"/>
</dbReference>
<name>A0A841RGU5_9SPIO</name>
<protein>
    <submittedName>
        <fullName evidence="5">Putative amino acid racemase</fullName>
    </submittedName>
</protein>
<sequence>MPGPEIQVDIQKIRENTKTLVDFCRSSGISVTGVTKVTCGMPMVAQAMLDGGVASIGESRIENIRRLRSSGINAPVMMLRIPPLSRVEEIVTSVDISLNSELSVIRSLSDAAEKKGKIHKVILMVDLGDLREGIWPTDLLDVAREVIELPGVELTGLGTNLTCFGGVLPSRKNMGELVGYAEKIEEAFGIELKIISGGNSSSLPLLMEGGMPKRVNHLRLGESIALGRETVNGTIWPGCHHDAFQLSAEVIELKKKPSVPIGETGMDAFGEKPVFSDRGDILRAILSVGREDVVIDSLVPVDKKISILGASSDHLLVDVTESSQPLKLGDKVNFNLNYGALLAAMTSNYVKKIPFTGDDSPMKPGKTLLLGNSPTFKEETLLSHLKEMGFEYEISGESINDGMIARTIGENIIPLIGGAENKTIEGIKGMASALKQSGLLVFAPEAALLKEDSHGADRTFLADILGLNGKELNLSSRISPESTVIIGLRHAEKREVELIREHNIQVYTMEDIDLLGMREVMINSLRKVTTGTEGFYVRLSTDVIGAEGEGITFREAHLAMEMVADSARMKAFDISGTPDKSWINDDRLCSLVESVYGKRILRR</sequence>
<keyword evidence="6" id="KW-1185">Reference proteome</keyword>
<proteinExistence type="predicted"/>
<dbReference type="Pfam" id="PF01168">
    <property type="entry name" value="Ala_racemase_N"/>
    <property type="match status" value="1"/>
</dbReference>
<dbReference type="Pfam" id="PF00491">
    <property type="entry name" value="Arginase"/>
    <property type="match status" value="1"/>
</dbReference>
<dbReference type="Gene3D" id="3.20.20.10">
    <property type="entry name" value="Alanine racemase"/>
    <property type="match status" value="1"/>
</dbReference>
<dbReference type="GO" id="GO:0046872">
    <property type="term" value="F:metal ion binding"/>
    <property type="evidence" value="ECO:0007669"/>
    <property type="project" value="InterPro"/>
</dbReference>
<dbReference type="InterPro" id="IPR001608">
    <property type="entry name" value="Ala_racemase_N"/>
</dbReference>
<feature type="domain" description="Alanine racemase N-terminal" evidence="4">
    <location>
        <begin position="8"/>
        <end position="224"/>
    </location>
</feature>
<comment type="cofactor">
    <cofactor evidence="1">
        <name>pyridoxal 5'-phosphate</name>
        <dbReference type="ChEBI" id="CHEBI:597326"/>
    </cofactor>
</comment>
<dbReference type="SUPFAM" id="SSF52768">
    <property type="entry name" value="Arginase/deacetylase"/>
    <property type="match status" value="1"/>
</dbReference>
<dbReference type="AlphaFoldDB" id="A0A841RGU5"/>
<evidence type="ECO:0000313" key="5">
    <source>
        <dbReference type="EMBL" id="MBB6482427.1"/>
    </source>
</evidence>
<dbReference type="GO" id="GO:0005829">
    <property type="term" value="C:cytosol"/>
    <property type="evidence" value="ECO:0007669"/>
    <property type="project" value="TreeGrafter"/>
</dbReference>
<keyword evidence="2" id="KW-0663">Pyridoxal phosphate</keyword>
<evidence type="ECO:0000259" key="4">
    <source>
        <dbReference type="Pfam" id="PF01168"/>
    </source>
</evidence>
<dbReference type="InterPro" id="IPR000821">
    <property type="entry name" value="Ala_racemase"/>
</dbReference>
<dbReference type="SUPFAM" id="SSF51419">
    <property type="entry name" value="PLP-binding barrel"/>
    <property type="match status" value="1"/>
</dbReference>
<gene>
    <name evidence="5" type="ORF">HNR50_004126</name>
</gene>
<dbReference type="GO" id="GO:0030170">
    <property type="term" value="F:pyridoxal phosphate binding"/>
    <property type="evidence" value="ECO:0007669"/>
    <property type="project" value="TreeGrafter"/>
</dbReference>
<evidence type="ECO:0000256" key="3">
    <source>
        <dbReference type="ARBA" id="ARBA00023235"/>
    </source>
</evidence>
<dbReference type="GO" id="GO:0008784">
    <property type="term" value="F:alanine racemase activity"/>
    <property type="evidence" value="ECO:0007669"/>
    <property type="project" value="TreeGrafter"/>
</dbReference>
<dbReference type="InterPro" id="IPR006035">
    <property type="entry name" value="Ureohydrolase"/>
</dbReference>
<evidence type="ECO:0000313" key="6">
    <source>
        <dbReference type="Proteomes" id="UP000587760"/>
    </source>
</evidence>